<dbReference type="Pfam" id="PF04860">
    <property type="entry name" value="Phage_portal"/>
    <property type="match status" value="1"/>
</dbReference>
<feature type="region of interest" description="Disordered" evidence="1">
    <location>
        <begin position="409"/>
        <end position="430"/>
    </location>
</feature>
<evidence type="ECO:0000313" key="3">
    <source>
        <dbReference type="Proteomes" id="UP000034588"/>
    </source>
</evidence>
<dbReference type="AlphaFoldDB" id="A0A0G1YEI1"/>
<gene>
    <name evidence="2" type="ORF">UY48_C0001G0013</name>
</gene>
<sequence>MSLIKQLATRALKFTPATAEVNWERIETLVHGPGAGYDKRTINSAVFACLMAVATAYPEPPLVVMQKDPDGNDEHLEEHPLQDLLTYPTPDGELTMEELLFWTAWAKHVDGNAYWLKVRSGNALTGNVVEIWPISPSVMEPATEKGDNGRPADWISYYKYHITPSETVRVPVKNVVHFRLGLDDKDMRKGLAPLKALVREMSSDNEANQFIDALLKNYAVPGLVVIPAGGVTISEGDADRLTNKLRQKFSSESRGNIAVMSRETQVHQFGFSPKDLDMSTLHRVPEERIAAVIGVPAIVAGLGAGLERATYANFKEAREMFTEGKLIPQWRADDAKINASLKPDFTDDPDIYVKRDLNEVRALQEDQNSKYERLQKAVAQKAWLTRNEARTETGFDPVEEWEEADIAPPQIPPQLQQGQNQNQPGQNGNGRLREEEEMLNEMRTWHRWSLKQIEKYGRIERDFETSHLPLSLSGAIAGALEEARSADDVERVFANIWNGYP</sequence>
<protein>
    <submittedName>
        <fullName evidence="2">Phage portal protein, HK97 family</fullName>
    </submittedName>
</protein>
<dbReference type="InterPro" id="IPR006944">
    <property type="entry name" value="Phage/GTA_portal"/>
</dbReference>
<organism evidence="2 3">
    <name type="scientific">Candidatus Gottesmanbacteria bacterium GW2011_GWB1_49_7</name>
    <dbReference type="NCBI Taxonomy" id="1618448"/>
    <lineage>
        <taxon>Bacteria</taxon>
        <taxon>Candidatus Gottesmaniibacteriota</taxon>
    </lineage>
</organism>
<evidence type="ECO:0000313" key="2">
    <source>
        <dbReference type="EMBL" id="KKW13392.1"/>
    </source>
</evidence>
<comment type="caution">
    <text evidence="2">The sequence shown here is derived from an EMBL/GenBank/DDBJ whole genome shotgun (WGS) entry which is preliminary data.</text>
</comment>
<name>A0A0G1YEI1_9BACT</name>
<accession>A0A0G1YEI1</accession>
<dbReference type="Proteomes" id="UP000034588">
    <property type="component" value="Unassembled WGS sequence"/>
</dbReference>
<evidence type="ECO:0000256" key="1">
    <source>
        <dbReference type="SAM" id="MobiDB-lite"/>
    </source>
</evidence>
<dbReference type="EMBL" id="LCQD01000001">
    <property type="protein sequence ID" value="KKW13392.1"/>
    <property type="molecule type" value="Genomic_DNA"/>
</dbReference>
<feature type="compositionally biased region" description="Low complexity" evidence="1">
    <location>
        <begin position="413"/>
        <end position="430"/>
    </location>
</feature>
<reference evidence="2 3" key="1">
    <citation type="journal article" date="2015" name="Nature">
        <title>rRNA introns, odd ribosomes, and small enigmatic genomes across a large radiation of phyla.</title>
        <authorList>
            <person name="Brown C.T."/>
            <person name="Hug L.A."/>
            <person name="Thomas B.C."/>
            <person name="Sharon I."/>
            <person name="Castelle C.J."/>
            <person name="Singh A."/>
            <person name="Wilkins M.J."/>
            <person name="Williams K.H."/>
            <person name="Banfield J.F."/>
        </authorList>
    </citation>
    <scope>NUCLEOTIDE SEQUENCE [LARGE SCALE GENOMIC DNA]</scope>
</reference>
<proteinExistence type="predicted"/>